<protein>
    <submittedName>
        <fullName evidence="2">Uncharacterized protein</fullName>
    </submittedName>
</protein>
<comment type="caution">
    <text evidence="2">The sequence shown here is derived from an EMBL/GenBank/DDBJ whole genome shotgun (WGS) entry which is preliminary data.</text>
</comment>
<gene>
    <name evidence="2" type="ORF">J2X20_001732</name>
</gene>
<keyword evidence="1" id="KW-0812">Transmembrane</keyword>
<reference evidence="2 3" key="1">
    <citation type="submission" date="2023-07" db="EMBL/GenBank/DDBJ databases">
        <title>Sorghum-associated microbial communities from plants grown in Nebraska, USA.</title>
        <authorList>
            <person name="Schachtman D."/>
        </authorList>
    </citation>
    <scope>NUCLEOTIDE SEQUENCE [LARGE SCALE GENOMIC DNA]</scope>
    <source>
        <strain evidence="2 3">BE314</strain>
    </source>
</reference>
<dbReference type="Proteomes" id="UP001180453">
    <property type="component" value="Unassembled WGS sequence"/>
</dbReference>
<keyword evidence="1" id="KW-1133">Transmembrane helix</keyword>
<name>A0ABU1YJS5_ROSSA</name>
<sequence length="171" mass="18119">MPNASPPRLPLAALALMAEALHLAWEALHGGIVSHHLLQRADLPGLSNAWGLLILPALAAWAAGRLPSAPAARRAWLPVALGFVLPLLLGAALSLAFQLHLQLLTEALFFGLLLLALLLPAHRPESLFGYVLGMSWTFGAVLPTLVGGVIAGLSWCLRGIARRVWHAARPA</sequence>
<feature type="transmembrane region" description="Helical" evidence="1">
    <location>
        <begin position="127"/>
        <end position="155"/>
    </location>
</feature>
<dbReference type="RefSeq" id="WP_310263461.1">
    <property type="nucleotide sequence ID" value="NZ_JAVDXU010000001.1"/>
</dbReference>
<proteinExistence type="predicted"/>
<keyword evidence="3" id="KW-1185">Reference proteome</keyword>
<feature type="transmembrane region" description="Helical" evidence="1">
    <location>
        <begin position="44"/>
        <end position="63"/>
    </location>
</feature>
<feature type="transmembrane region" description="Helical" evidence="1">
    <location>
        <begin position="75"/>
        <end position="97"/>
    </location>
</feature>
<evidence type="ECO:0000256" key="1">
    <source>
        <dbReference type="SAM" id="Phobius"/>
    </source>
</evidence>
<accession>A0ABU1YJS5</accession>
<dbReference type="EMBL" id="JAVDXU010000001">
    <property type="protein sequence ID" value="MDR7269103.1"/>
    <property type="molecule type" value="Genomic_DNA"/>
</dbReference>
<keyword evidence="1" id="KW-0472">Membrane</keyword>
<feature type="transmembrane region" description="Helical" evidence="1">
    <location>
        <begin position="103"/>
        <end position="120"/>
    </location>
</feature>
<evidence type="ECO:0000313" key="2">
    <source>
        <dbReference type="EMBL" id="MDR7269103.1"/>
    </source>
</evidence>
<organism evidence="2 3">
    <name type="scientific">Roseateles saccharophilus</name>
    <name type="common">Pseudomonas saccharophila</name>
    <dbReference type="NCBI Taxonomy" id="304"/>
    <lineage>
        <taxon>Bacteria</taxon>
        <taxon>Pseudomonadati</taxon>
        <taxon>Pseudomonadota</taxon>
        <taxon>Betaproteobacteria</taxon>
        <taxon>Burkholderiales</taxon>
        <taxon>Sphaerotilaceae</taxon>
        <taxon>Roseateles</taxon>
    </lineage>
</organism>
<evidence type="ECO:0000313" key="3">
    <source>
        <dbReference type="Proteomes" id="UP001180453"/>
    </source>
</evidence>